<dbReference type="STRING" id="1838286.Verru16b_01586"/>
<comment type="pathway">
    <text evidence="4">Carbohydrate metabolism; tricarboxylic acid cycle; succinyl-CoA from 2-oxoglutarate (dehydrogenase route): step 1/1.</text>
</comment>
<dbReference type="EC" id="1.2.4.4" evidence="6"/>
<dbReference type="Pfam" id="PF00676">
    <property type="entry name" value="E1_dh"/>
    <property type="match status" value="1"/>
</dbReference>
<comment type="catalytic activity">
    <reaction evidence="11">
        <text>N(6)-[(R)-dihydrolipoyl]-L-lysyl-[protein] + succinyl-CoA = N(6)-[(R)-S(8)-succinyldihydrolipoyl]-L-lysyl-[protein] + CoA</text>
        <dbReference type="Rhea" id="RHEA:15213"/>
        <dbReference type="Rhea" id="RHEA-COMP:10475"/>
        <dbReference type="Rhea" id="RHEA-COMP:20092"/>
        <dbReference type="ChEBI" id="CHEBI:57287"/>
        <dbReference type="ChEBI" id="CHEBI:57292"/>
        <dbReference type="ChEBI" id="CHEBI:83100"/>
        <dbReference type="ChEBI" id="CHEBI:83120"/>
        <dbReference type="EC" id="2.3.1.61"/>
    </reaction>
</comment>
<keyword evidence="14" id="KW-1185">Reference proteome</keyword>
<dbReference type="CDD" id="cd02000">
    <property type="entry name" value="TPP_E1_PDC_ADC_BCADC"/>
    <property type="match status" value="1"/>
</dbReference>
<comment type="cofactor">
    <cofactor evidence="1">
        <name>(R)-lipoate</name>
        <dbReference type="ChEBI" id="CHEBI:83088"/>
    </cofactor>
</comment>
<dbReference type="InterPro" id="IPR005475">
    <property type="entry name" value="Transketolase-like_Pyr-bd"/>
</dbReference>
<dbReference type="KEGG" id="obg:Verru16b_01586"/>
<dbReference type="SUPFAM" id="SSF52777">
    <property type="entry name" value="CoA-dependent acyltransferases"/>
    <property type="match status" value="1"/>
</dbReference>
<dbReference type="InterPro" id="IPR001078">
    <property type="entry name" value="2-oxoacid_DH_actylTfrase"/>
</dbReference>
<name>A0A1D8AUE8_9BACT</name>
<dbReference type="CDD" id="cd06849">
    <property type="entry name" value="lipoyl_domain"/>
    <property type="match status" value="1"/>
</dbReference>
<proteinExistence type="inferred from homology"/>
<dbReference type="Pfam" id="PF00364">
    <property type="entry name" value="Biotin_lipoyl"/>
    <property type="match status" value="1"/>
</dbReference>
<comment type="cofactor">
    <cofactor evidence="2">
        <name>thiamine diphosphate</name>
        <dbReference type="ChEBI" id="CHEBI:58937"/>
    </cofactor>
</comment>
<dbReference type="GO" id="GO:0003863">
    <property type="term" value="F:branched-chain 2-oxo acid dehydrogenase activity"/>
    <property type="evidence" value="ECO:0007669"/>
    <property type="project" value="UniProtKB-EC"/>
</dbReference>
<dbReference type="PROSITE" id="PS00189">
    <property type="entry name" value="LIPOYL"/>
    <property type="match status" value="1"/>
</dbReference>
<dbReference type="Gene3D" id="3.40.50.920">
    <property type="match status" value="1"/>
</dbReference>
<dbReference type="InterPro" id="IPR000089">
    <property type="entry name" value="Biotin_lipoyl"/>
</dbReference>
<gene>
    <name evidence="13" type="primary">bfmBAB</name>
    <name evidence="13" type="ORF">Verru16b_01586</name>
</gene>
<dbReference type="SUPFAM" id="SSF52922">
    <property type="entry name" value="TK C-terminal domain-like"/>
    <property type="match status" value="1"/>
</dbReference>
<protein>
    <recommendedName>
        <fullName evidence="6">3-methyl-2-oxobutanoate dehydrogenase (2-methylpropanoyl-transferring)</fullName>
        <ecNumber evidence="6">1.2.4.4</ecNumber>
    </recommendedName>
</protein>
<reference evidence="13 14" key="1">
    <citation type="submission" date="2016-06" db="EMBL/GenBank/DDBJ databases">
        <title>Three novel species with peptidoglycan cell walls form the new genus Lacunisphaera gen. nov. in the family Opitutaceae of the verrucomicrobial subdivision 4.</title>
        <authorList>
            <person name="Rast P."/>
            <person name="Gloeckner I."/>
            <person name="Jogler M."/>
            <person name="Boedeker C."/>
            <person name="Jeske O."/>
            <person name="Wiegand S."/>
            <person name="Reinhardt R."/>
            <person name="Schumann P."/>
            <person name="Rohde M."/>
            <person name="Spring S."/>
            <person name="Gloeckner F.O."/>
            <person name="Jogler C."/>
        </authorList>
    </citation>
    <scope>NUCLEOTIDE SEQUENCE [LARGE SCALE GENOMIC DNA]</scope>
    <source>
        <strain evidence="13 14">IG16b</strain>
    </source>
</reference>
<dbReference type="PROSITE" id="PS50968">
    <property type="entry name" value="BIOTINYL_LIPOYL"/>
    <property type="match status" value="1"/>
</dbReference>
<evidence type="ECO:0000313" key="13">
    <source>
        <dbReference type="EMBL" id="AOS44524.1"/>
    </source>
</evidence>
<evidence type="ECO:0000256" key="8">
    <source>
        <dbReference type="ARBA" id="ARBA00023002"/>
    </source>
</evidence>
<feature type="domain" description="Lipoyl-binding" evidence="12">
    <location>
        <begin position="703"/>
        <end position="778"/>
    </location>
</feature>
<dbReference type="GO" id="GO:0006099">
    <property type="term" value="P:tricarboxylic acid cycle"/>
    <property type="evidence" value="ECO:0007669"/>
    <property type="project" value="UniProtKB-UniPathway"/>
</dbReference>
<dbReference type="UniPathway" id="UPA00223">
    <property type="reaction ID" value="UER00997"/>
</dbReference>
<dbReference type="InterPro" id="IPR011053">
    <property type="entry name" value="Single_hybrid_motif"/>
</dbReference>
<evidence type="ECO:0000256" key="10">
    <source>
        <dbReference type="ARBA" id="ARBA00023268"/>
    </source>
</evidence>
<evidence type="ECO:0000256" key="4">
    <source>
        <dbReference type="ARBA" id="ARBA00004813"/>
    </source>
</evidence>
<keyword evidence="10" id="KW-0511">Multifunctional enzyme</keyword>
<dbReference type="InterPro" id="IPR003016">
    <property type="entry name" value="2-oxoA_DH_lipoyl-BS"/>
</dbReference>
<evidence type="ECO:0000256" key="3">
    <source>
        <dbReference type="ARBA" id="ARBA00003906"/>
    </source>
</evidence>
<dbReference type="PATRIC" id="fig|1838286.3.peg.1603"/>
<dbReference type="Proteomes" id="UP000095228">
    <property type="component" value="Chromosome"/>
</dbReference>
<dbReference type="Gene3D" id="2.40.50.100">
    <property type="match status" value="1"/>
</dbReference>
<evidence type="ECO:0000256" key="9">
    <source>
        <dbReference type="ARBA" id="ARBA00023052"/>
    </source>
</evidence>
<sequence length="1042" mass="111956">MAQVATLNKEQKRHLLVTMLESRLGDLREESLNRQGKGHFHVSGRGHEGLAAVGVQLRQGDFVVPYYRDRGMCMGRGMTTRHLALEYFAKRDSASRGRMMPSHYCSRELNIVSVPTPTGSQLVPACGIAWGLQLDQKDGVVVTSIGDAATRQGDFYEALSIALERKLPVLLIVEDNAYGISTPTHHTNPLVLQAVNPAQWQVVDGADPLAVHAATQEALARIRGGGGPVFLWVKVERLSSHTSSDDHTLYRSKEAIAALEQRDPIRALKARMLQDGELTEKEFEKIEADLKEKVRLDYAAAEKAENPRADELLIESVGPLPEVTAELFKPGKYRMGDLINRTLRAGLDADPARMIFGEDVEDPKGGVFRLTQKLSTDFPAQVFNSPLAESTIIGLAGGLALYGRRPVFEIQFIDFIYPGFNQLVSNLANLRWRTNGEWKVPAVFYAPYGAYLPGGSLWHSQANESVFAHFPGINIIIPSTPEDAAGLLWTAMHAEDITLFLLPKHMLWAERETAVPVAAIPFGVARHCTEGSALTLVAWGNTVEKAHEALALLGEPGAVELLDLRSVVPWDKAAVEESVRKTGRLVIVQEDTENCSVGQMIISHLLAQPGIWAALKAPPVLVSKGNVMIGYNPIYEYAALPDGPRIVEALRRTLAIDVARGEELAGLAAAAPLAVEPTGHAAAPAADPHAHAPQSTVVAGTNDIIVRVPIMGEGLRSARVVALNKKPGDPVKHDEVLCELETDKAVYPVEASFAGTFKAWSIKLEETVLIGQAIAQVTGDAASVAGLAIEAPVTKAAAAPSAPTTRGAAAAAPVAPAPASPLMQGQVRPPALSPAITKRLDTVVPANLLMDCRWEPIRLAREAAKAKHGKAAASPSSMMAWCVTRTMELHAGFRRVVNKDGVIHELGDFDLGVAVALDGDRLGTAAITAANKLAWADFVTAYNRAVEETRGGKLVEVQAPLNISSLGAFGVENATPIVVPPAMSTLFIGSAHEKMVKDGGIVYPMEVVTLSLTFDHRVVNGAGAAAFMMELKRQFETFALPA</sequence>
<dbReference type="Gene3D" id="3.40.50.970">
    <property type="match status" value="2"/>
</dbReference>
<keyword evidence="8 13" id="KW-0560">Oxidoreductase</keyword>
<keyword evidence="9" id="KW-0786">Thiamine pyrophosphate</keyword>
<dbReference type="GO" id="GO:0004149">
    <property type="term" value="F:dihydrolipoyllysine-residue succinyltransferase activity"/>
    <property type="evidence" value="ECO:0007669"/>
    <property type="project" value="UniProtKB-EC"/>
</dbReference>
<dbReference type="SUPFAM" id="SSF51230">
    <property type="entry name" value="Single hybrid motif"/>
    <property type="match status" value="1"/>
</dbReference>
<keyword evidence="7" id="KW-0450">Lipoyl</keyword>
<evidence type="ECO:0000256" key="1">
    <source>
        <dbReference type="ARBA" id="ARBA00001938"/>
    </source>
</evidence>
<dbReference type="InterPro" id="IPR033248">
    <property type="entry name" value="Transketolase_C"/>
</dbReference>
<dbReference type="AlphaFoldDB" id="A0A1D8AUE8"/>
<dbReference type="PANTHER" id="PTHR42980:SF1">
    <property type="entry name" value="2-OXOISOVALERATE DEHYDROGENASE SUBUNIT BETA, MITOCHONDRIAL"/>
    <property type="match status" value="1"/>
</dbReference>
<accession>A0A1D8AUE8</accession>
<dbReference type="SMART" id="SM00861">
    <property type="entry name" value="Transket_pyr"/>
    <property type="match status" value="1"/>
</dbReference>
<comment type="similarity">
    <text evidence="5">Belongs to the 2-oxoacid dehydrogenase family.</text>
</comment>
<dbReference type="InterPro" id="IPR001017">
    <property type="entry name" value="DH_E1"/>
</dbReference>
<dbReference type="Pfam" id="PF00198">
    <property type="entry name" value="2-oxoacid_dh"/>
    <property type="match status" value="1"/>
</dbReference>
<evidence type="ECO:0000313" key="14">
    <source>
        <dbReference type="Proteomes" id="UP000095228"/>
    </source>
</evidence>
<dbReference type="InterPro" id="IPR029061">
    <property type="entry name" value="THDP-binding"/>
</dbReference>
<comment type="function">
    <text evidence="3">E1 component of the 2-oxoglutarate dehydrogenase (OGDH) complex which catalyzes the decarboxylation of 2-oxoglutarate, the first step in the conversion of 2-oxoglutarate to succinyl-CoA and CO(2).</text>
</comment>
<evidence type="ECO:0000256" key="11">
    <source>
        <dbReference type="ARBA" id="ARBA00052761"/>
    </source>
</evidence>
<dbReference type="SUPFAM" id="SSF52518">
    <property type="entry name" value="Thiamin diphosphate-binding fold (THDP-binding)"/>
    <property type="match status" value="2"/>
</dbReference>
<evidence type="ECO:0000256" key="6">
    <source>
        <dbReference type="ARBA" id="ARBA00012277"/>
    </source>
</evidence>
<dbReference type="InterPro" id="IPR009014">
    <property type="entry name" value="Transketo_C/PFOR_II"/>
</dbReference>
<evidence type="ECO:0000256" key="7">
    <source>
        <dbReference type="ARBA" id="ARBA00022823"/>
    </source>
</evidence>
<evidence type="ECO:0000256" key="2">
    <source>
        <dbReference type="ARBA" id="ARBA00001964"/>
    </source>
</evidence>
<dbReference type="EMBL" id="CP016094">
    <property type="protein sequence ID" value="AOS44524.1"/>
    <property type="molecule type" value="Genomic_DNA"/>
</dbReference>
<dbReference type="InterPro" id="IPR023213">
    <property type="entry name" value="CAT-like_dom_sf"/>
</dbReference>
<dbReference type="PANTHER" id="PTHR42980">
    <property type="entry name" value="2-OXOISOVALERATE DEHYDROGENASE SUBUNIT BETA-RELATED"/>
    <property type="match status" value="1"/>
</dbReference>
<dbReference type="GO" id="GO:0009083">
    <property type="term" value="P:branched-chain amino acid catabolic process"/>
    <property type="evidence" value="ECO:0007669"/>
    <property type="project" value="TreeGrafter"/>
</dbReference>
<dbReference type="RefSeq" id="WP_069961763.1">
    <property type="nucleotide sequence ID" value="NZ_CP016094.1"/>
</dbReference>
<evidence type="ECO:0000259" key="12">
    <source>
        <dbReference type="PROSITE" id="PS50968"/>
    </source>
</evidence>
<dbReference type="Gene3D" id="3.30.559.10">
    <property type="entry name" value="Chloramphenicol acetyltransferase-like domain"/>
    <property type="match status" value="1"/>
</dbReference>
<organism evidence="13 14">
    <name type="scientific">Lacunisphaera limnophila</name>
    <dbReference type="NCBI Taxonomy" id="1838286"/>
    <lineage>
        <taxon>Bacteria</taxon>
        <taxon>Pseudomonadati</taxon>
        <taxon>Verrucomicrobiota</taxon>
        <taxon>Opitutia</taxon>
        <taxon>Opitutales</taxon>
        <taxon>Opitutaceae</taxon>
        <taxon>Lacunisphaera</taxon>
    </lineage>
</organism>
<dbReference type="GO" id="GO:0007584">
    <property type="term" value="P:response to nutrient"/>
    <property type="evidence" value="ECO:0007669"/>
    <property type="project" value="TreeGrafter"/>
</dbReference>
<dbReference type="OrthoDB" id="8732661at2"/>
<evidence type="ECO:0000256" key="5">
    <source>
        <dbReference type="ARBA" id="ARBA00007317"/>
    </source>
</evidence>
<dbReference type="Pfam" id="PF02780">
    <property type="entry name" value="Transketolase_C"/>
    <property type="match status" value="1"/>
</dbReference>
<dbReference type="Pfam" id="PF02779">
    <property type="entry name" value="Transket_pyr"/>
    <property type="match status" value="1"/>
</dbReference>